<accession>U6H412</accession>
<evidence type="ECO:0000256" key="2">
    <source>
        <dbReference type="ARBA" id="ARBA00022692"/>
    </source>
</evidence>
<comment type="subcellular location">
    <subcellularLocation>
        <location evidence="1">Membrane</location>
        <topology evidence="1">Multi-pass membrane protein</topology>
    </subcellularLocation>
</comment>
<evidence type="ECO:0000256" key="4">
    <source>
        <dbReference type="ARBA" id="ARBA00023136"/>
    </source>
</evidence>
<dbReference type="InterPro" id="IPR005821">
    <property type="entry name" value="Ion_trans_dom"/>
</dbReference>
<protein>
    <recommendedName>
        <fullName evidence="7">Ion transport domain-containing protein</fullName>
    </recommendedName>
</protein>
<dbReference type="GO" id="GO:0005216">
    <property type="term" value="F:monoatomic ion channel activity"/>
    <property type="evidence" value="ECO:0007669"/>
    <property type="project" value="InterPro"/>
</dbReference>
<keyword evidence="4 6" id="KW-0472">Membrane</keyword>
<feature type="domain" description="Ion transport" evidence="7">
    <location>
        <begin position="280"/>
        <end position="365"/>
    </location>
</feature>
<dbReference type="InterPro" id="IPR027359">
    <property type="entry name" value="Volt_channel_dom_sf"/>
</dbReference>
<feature type="region of interest" description="Disordered" evidence="5">
    <location>
        <begin position="1"/>
        <end position="137"/>
    </location>
</feature>
<feature type="compositionally biased region" description="Low complexity" evidence="5">
    <location>
        <begin position="171"/>
        <end position="181"/>
    </location>
</feature>
<evidence type="ECO:0000256" key="5">
    <source>
        <dbReference type="SAM" id="MobiDB-lite"/>
    </source>
</evidence>
<reference evidence="8" key="1">
    <citation type="submission" date="2013-10" db="EMBL/GenBank/DDBJ databases">
        <title>Genomic analysis of the causative agents of coccidiosis in chickens.</title>
        <authorList>
            <person name="Reid A.J."/>
            <person name="Blake D."/>
            <person name="Billington K."/>
            <person name="Browne H."/>
            <person name="Dunn M."/>
            <person name="Hung S."/>
            <person name="Kawahara F."/>
            <person name="Miranda-Saavedra D."/>
            <person name="Mourier T."/>
            <person name="Nagra H."/>
            <person name="Otto T.D."/>
            <person name="Rawlings N."/>
            <person name="Sanchez A."/>
            <person name="Sanders M."/>
            <person name="Subramaniam C."/>
            <person name="Tay Y."/>
            <person name="Dear P."/>
            <person name="Doerig C."/>
            <person name="Gruber A."/>
            <person name="Parkinson J."/>
            <person name="Shirley M."/>
            <person name="Wan K.L."/>
            <person name="Berriman M."/>
            <person name="Tomley F."/>
            <person name="Pain A."/>
        </authorList>
    </citation>
    <scope>NUCLEOTIDE SEQUENCE [LARGE SCALE GENOMIC DNA]</scope>
    <source>
        <strain evidence="8">Houghton</strain>
    </source>
</reference>
<dbReference type="VEuPathDB" id="ToxoDB:EPH_0074080"/>
<name>U6H412_9EIME</name>
<evidence type="ECO:0000259" key="7">
    <source>
        <dbReference type="Pfam" id="PF00520"/>
    </source>
</evidence>
<feature type="region of interest" description="Disordered" evidence="5">
    <location>
        <begin position="157"/>
        <end position="212"/>
    </location>
</feature>
<keyword evidence="3 6" id="KW-1133">Transmembrane helix</keyword>
<feature type="compositionally biased region" description="Basic and acidic residues" evidence="5">
    <location>
        <begin position="90"/>
        <end position="125"/>
    </location>
</feature>
<feature type="transmembrane region" description="Helical" evidence="6">
    <location>
        <begin position="393"/>
        <end position="421"/>
    </location>
</feature>
<feature type="transmembrane region" description="Helical" evidence="6">
    <location>
        <begin position="499"/>
        <end position="521"/>
    </location>
</feature>
<feature type="region of interest" description="Disordered" evidence="5">
    <location>
        <begin position="652"/>
        <end position="672"/>
    </location>
</feature>
<feature type="compositionally biased region" description="Basic and acidic residues" evidence="5">
    <location>
        <begin position="61"/>
        <end position="77"/>
    </location>
</feature>
<evidence type="ECO:0000313" key="9">
    <source>
        <dbReference type="Proteomes" id="UP000018201"/>
    </source>
</evidence>
<feature type="compositionally biased region" description="Polar residues" evidence="5">
    <location>
        <begin position="656"/>
        <end position="671"/>
    </location>
</feature>
<sequence>MTQNAGGRSPLDEAGTPGSHKSKNPEKDDGPLTVTMKGHTELPLVTATRGPAEGGKPLMQHHTEEAREAIRQGKLSEDCCCGSSGSGGNLRDKIPSLEGETRPQSRDLALKEAANRADCGGKDSRSSSSYEGVPSLPRQAQERPLFCSVGVHSLTPSKLVPRKRNSSALRPQQQPQEQQPQHLSDAGVGDAQQAPQAEAAAAPGASVPLGTAGTHRKQLSCEDCAWVLPAGGARLGGSYHLLRQQQQQPKQGEFVAGSLQWGHPTSFWLVESDSRIALSSFRLLVTFMVVLAALKYGVSTYFPPAMQTAFICFFCADILIWGFFSCEAALRARAMGLKRFFRDRQCLFDTFLQLVGLSAIFLRVCILVNAGGLGTRVFDPDSLERRTGIANDFIIGDVQIALVASFTAYVLCCGRLCLFWLSSTPAQSSVPGPITWVTISNGTNPPRRCSLYLAETTERCADEEEVMGGREGCKGGDSCTKGWNNVATATAEKHPFSRIFFVAYICFTTLTLLNIVTGIILDAYVDMSNRLLKEANYKDDLEKDIHNEKVLLSAFEKTSFLVCMRPSVSTFSSEGSAFTTANLEHATSGWAGGDSGQESTIPTLLREGETTTTWRHAAASSSMVTQAAASASQSPRAPMCAAGAHFERKLTGVASEDSTARPSTESATDSEPLQIRTHLPDTLHLDGINVRTCVRYLRIGGHQPMDILRDPIVQDALQAAQIPFYQAFDVLSMFHQRGIQFVTVKEFAEACSRVVGSATGRQLLQVQLELQQKLCALEQCIRSLSRPKQFRNNYSTTSKLDFS</sequence>
<evidence type="ECO:0000256" key="6">
    <source>
        <dbReference type="SAM" id="Phobius"/>
    </source>
</evidence>
<evidence type="ECO:0000256" key="3">
    <source>
        <dbReference type="ARBA" id="ARBA00022989"/>
    </source>
</evidence>
<evidence type="ECO:0000256" key="1">
    <source>
        <dbReference type="ARBA" id="ARBA00004141"/>
    </source>
</evidence>
<dbReference type="GO" id="GO:0016020">
    <property type="term" value="C:membrane"/>
    <property type="evidence" value="ECO:0007669"/>
    <property type="project" value="UniProtKB-SubCell"/>
</dbReference>
<feature type="transmembrane region" description="Helical" evidence="6">
    <location>
        <begin position="283"/>
        <end position="302"/>
    </location>
</feature>
<reference evidence="8" key="2">
    <citation type="submission" date="2013-10" db="EMBL/GenBank/DDBJ databases">
        <authorList>
            <person name="Aslett M."/>
        </authorList>
    </citation>
    <scope>NUCLEOTIDE SEQUENCE [LARGE SCALE GENOMIC DNA]</scope>
    <source>
        <strain evidence="8">Houghton</strain>
    </source>
</reference>
<dbReference type="Gene3D" id="1.20.120.350">
    <property type="entry name" value="Voltage-gated potassium channels. Chain C"/>
    <property type="match status" value="1"/>
</dbReference>
<dbReference type="OrthoDB" id="431647at2759"/>
<feature type="compositionally biased region" description="Low complexity" evidence="5">
    <location>
        <begin position="191"/>
        <end position="205"/>
    </location>
</feature>
<dbReference type="EMBL" id="HG695666">
    <property type="protein sequence ID" value="CDI86592.1"/>
    <property type="molecule type" value="Genomic_DNA"/>
</dbReference>
<dbReference type="Proteomes" id="UP000018201">
    <property type="component" value="Unassembled WGS sequence"/>
</dbReference>
<evidence type="ECO:0000313" key="8">
    <source>
        <dbReference type="EMBL" id="CDI86592.1"/>
    </source>
</evidence>
<keyword evidence="2 6" id="KW-0812">Transmembrane</keyword>
<dbReference type="AlphaFoldDB" id="U6H412"/>
<keyword evidence="9" id="KW-1185">Reference proteome</keyword>
<dbReference type="SUPFAM" id="SSF81324">
    <property type="entry name" value="Voltage-gated potassium channels"/>
    <property type="match status" value="1"/>
</dbReference>
<dbReference type="Pfam" id="PF00520">
    <property type="entry name" value="Ion_trans"/>
    <property type="match status" value="1"/>
</dbReference>
<proteinExistence type="predicted"/>
<organism evidence="8 9">
    <name type="scientific">Eimeria praecox</name>
    <dbReference type="NCBI Taxonomy" id="51316"/>
    <lineage>
        <taxon>Eukaryota</taxon>
        <taxon>Sar</taxon>
        <taxon>Alveolata</taxon>
        <taxon>Apicomplexa</taxon>
        <taxon>Conoidasida</taxon>
        <taxon>Coccidia</taxon>
        <taxon>Eucoccidiorida</taxon>
        <taxon>Eimeriorina</taxon>
        <taxon>Eimeriidae</taxon>
        <taxon>Eimeria</taxon>
    </lineage>
</organism>
<feature type="transmembrane region" description="Helical" evidence="6">
    <location>
        <begin position="308"/>
        <end position="330"/>
    </location>
</feature>
<feature type="transmembrane region" description="Helical" evidence="6">
    <location>
        <begin position="351"/>
        <end position="373"/>
    </location>
</feature>
<dbReference type="Gene3D" id="1.10.287.70">
    <property type="match status" value="1"/>
</dbReference>
<gene>
    <name evidence="8" type="ORF">EPH_0074080</name>
</gene>